<dbReference type="AlphaFoldDB" id="A0A8H7NRV4"/>
<evidence type="ECO:0000256" key="1">
    <source>
        <dbReference type="SAM" id="MobiDB-lite"/>
    </source>
</evidence>
<reference evidence="2" key="1">
    <citation type="submission" date="2020-11" db="EMBL/GenBank/DDBJ databases">
        <authorList>
            <person name="Koelle M."/>
            <person name="Horta M.A.C."/>
            <person name="Nowrousian M."/>
            <person name="Ohm R.A."/>
            <person name="Benz P."/>
            <person name="Pilgard A."/>
        </authorList>
    </citation>
    <scope>NUCLEOTIDE SEQUENCE</scope>
    <source>
        <strain evidence="2">FPRL280</strain>
    </source>
</reference>
<feature type="region of interest" description="Disordered" evidence="1">
    <location>
        <begin position="1"/>
        <end position="142"/>
    </location>
</feature>
<dbReference type="EMBL" id="JADOXO010001027">
    <property type="protein sequence ID" value="KAF9798453.1"/>
    <property type="molecule type" value="Genomic_DNA"/>
</dbReference>
<feature type="compositionally biased region" description="Basic and acidic residues" evidence="1">
    <location>
        <begin position="109"/>
        <end position="125"/>
    </location>
</feature>
<feature type="compositionally biased region" description="Polar residues" evidence="1">
    <location>
        <begin position="48"/>
        <end position="57"/>
    </location>
</feature>
<evidence type="ECO:0000313" key="2">
    <source>
        <dbReference type="EMBL" id="KAF9798453.1"/>
    </source>
</evidence>
<comment type="caution">
    <text evidence="2">The sequence shown here is derived from an EMBL/GenBank/DDBJ whole genome shotgun (WGS) entry which is preliminary data.</text>
</comment>
<proteinExistence type="predicted"/>
<dbReference type="Proteomes" id="UP000639403">
    <property type="component" value="Unassembled WGS sequence"/>
</dbReference>
<accession>A0A8H7NRV4</accession>
<gene>
    <name evidence="2" type="ORF">IEO21_10713</name>
</gene>
<sequence>MIRPRASASDRTPFLTHPHLQCRWNPEQRSTHHAKSSPILQDKWRTPICQSLRCQHQQGRHHLRPQLAQAQKPQDRLKDRTSGAEPPVDKRRDQGLEDGPVSKASGSARTKEGRDYSTPRTNEGRIHRHLHLGACNPSRKKD</sequence>
<evidence type="ECO:0000313" key="3">
    <source>
        <dbReference type="Proteomes" id="UP000639403"/>
    </source>
</evidence>
<feature type="compositionally biased region" description="Basic and acidic residues" evidence="1">
    <location>
        <begin position="73"/>
        <end position="95"/>
    </location>
</feature>
<name>A0A8H7NRV4_9APHY</name>
<protein>
    <submittedName>
        <fullName evidence="2">Uncharacterized protein</fullName>
    </submittedName>
</protein>
<organism evidence="2 3">
    <name type="scientific">Rhodonia placenta</name>
    <dbReference type="NCBI Taxonomy" id="104341"/>
    <lineage>
        <taxon>Eukaryota</taxon>
        <taxon>Fungi</taxon>
        <taxon>Dikarya</taxon>
        <taxon>Basidiomycota</taxon>
        <taxon>Agaricomycotina</taxon>
        <taxon>Agaricomycetes</taxon>
        <taxon>Polyporales</taxon>
        <taxon>Adustoporiaceae</taxon>
        <taxon>Rhodonia</taxon>
    </lineage>
</organism>
<reference evidence="2" key="2">
    <citation type="journal article" name="Front. Microbiol.">
        <title>Degradative Capacity of Two Strains of Rhodonia placenta: From Phenotype to Genotype.</title>
        <authorList>
            <person name="Kolle M."/>
            <person name="Horta M.A.C."/>
            <person name="Nowrousian M."/>
            <person name="Ohm R.A."/>
            <person name="Benz J.P."/>
            <person name="Pilgard A."/>
        </authorList>
    </citation>
    <scope>NUCLEOTIDE SEQUENCE</scope>
    <source>
        <strain evidence="2">FPRL280</strain>
    </source>
</reference>